<proteinExistence type="predicted"/>
<dbReference type="AlphaFoldDB" id="Q4SRZ6"/>
<name>Q4SRZ6_TETNG</name>
<dbReference type="KEGG" id="tng:GSTEN00013683G001"/>
<gene>
    <name evidence="1" type="ORF">GSTENG00013683001</name>
</gene>
<organism evidence="1">
    <name type="scientific">Tetraodon nigroviridis</name>
    <name type="common">Spotted green pufferfish</name>
    <name type="synonym">Chelonodon nigroviridis</name>
    <dbReference type="NCBI Taxonomy" id="99883"/>
    <lineage>
        <taxon>Eukaryota</taxon>
        <taxon>Metazoa</taxon>
        <taxon>Chordata</taxon>
        <taxon>Craniata</taxon>
        <taxon>Vertebrata</taxon>
        <taxon>Euteleostomi</taxon>
        <taxon>Actinopterygii</taxon>
        <taxon>Neopterygii</taxon>
        <taxon>Teleostei</taxon>
        <taxon>Neoteleostei</taxon>
        <taxon>Acanthomorphata</taxon>
        <taxon>Eupercaria</taxon>
        <taxon>Tetraodontiformes</taxon>
        <taxon>Tetradontoidea</taxon>
        <taxon>Tetraodontidae</taxon>
        <taxon>Tetraodon</taxon>
    </lineage>
</organism>
<sequence>MSSWHLEKERDTSHLLFRHKEASSAKVQHCLGSWALQFILRSVIYLSQPCFFFSSLP</sequence>
<evidence type="ECO:0000313" key="1">
    <source>
        <dbReference type="EMBL" id="CAF96586.1"/>
    </source>
</evidence>
<reference evidence="1" key="2">
    <citation type="submission" date="2004-02" db="EMBL/GenBank/DDBJ databases">
        <authorList>
            <consortium name="Genoscope"/>
            <consortium name="Whitehead Institute Centre for Genome Research"/>
        </authorList>
    </citation>
    <scope>NUCLEOTIDE SEQUENCE</scope>
</reference>
<comment type="caution">
    <text evidence="1">The sequence shown here is derived from an EMBL/GenBank/DDBJ whole genome shotgun (WGS) entry which is preliminary data.</text>
</comment>
<accession>Q4SRZ6</accession>
<dbReference type="EMBL" id="CAAE01014485">
    <property type="protein sequence ID" value="CAF96586.1"/>
    <property type="molecule type" value="Genomic_DNA"/>
</dbReference>
<protein>
    <submittedName>
        <fullName evidence="1">(spotted green pufferfish) hypothetical protein</fullName>
    </submittedName>
</protein>
<reference evidence="1" key="1">
    <citation type="journal article" date="2004" name="Nature">
        <title>Genome duplication in the teleost fish Tetraodon nigroviridis reveals the early vertebrate proto-karyotype.</title>
        <authorList>
            <person name="Jaillon O."/>
            <person name="Aury J.-M."/>
            <person name="Brunet F."/>
            <person name="Petit J.-L."/>
            <person name="Stange-Thomann N."/>
            <person name="Mauceli E."/>
            <person name="Bouneau L."/>
            <person name="Fischer C."/>
            <person name="Ozouf-Costaz C."/>
            <person name="Bernot A."/>
            <person name="Nicaud S."/>
            <person name="Jaffe D."/>
            <person name="Fisher S."/>
            <person name="Lutfalla G."/>
            <person name="Dossat C."/>
            <person name="Segurens B."/>
            <person name="Dasilva C."/>
            <person name="Salanoubat M."/>
            <person name="Levy M."/>
            <person name="Boudet N."/>
            <person name="Castellano S."/>
            <person name="Anthouard V."/>
            <person name="Jubin C."/>
            <person name="Castelli V."/>
            <person name="Katinka M."/>
            <person name="Vacherie B."/>
            <person name="Biemont C."/>
            <person name="Skalli Z."/>
            <person name="Cattolico L."/>
            <person name="Poulain J."/>
            <person name="De Berardinis V."/>
            <person name="Cruaud C."/>
            <person name="Duprat S."/>
            <person name="Brottier P."/>
            <person name="Coutanceau J.-P."/>
            <person name="Gouzy J."/>
            <person name="Parra G."/>
            <person name="Lardier G."/>
            <person name="Chapple C."/>
            <person name="McKernan K.J."/>
            <person name="McEwan P."/>
            <person name="Bosak S."/>
            <person name="Kellis M."/>
            <person name="Volff J.-N."/>
            <person name="Guigo R."/>
            <person name="Zody M.C."/>
            <person name="Mesirov J."/>
            <person name="Lindblad-Toh K."/>
            <person name="Birren B."/>
            <person name="Nusbaum C."/>
            <person name="Kahn D."/>
            <person name="Robinson-Rechavi M."/>
            <person name="Laudet V."/>
            <person name="Schachter V."/>
            <person name="Quetier F."/>
            <person name="Saurin W."/>
            <person name="Scarpelli C."/>
            <person name="Wincker P."/>
            <person name="Lander E.S."/>
            <person name="Weissenbach J."/>
            <person name="Roest Crollius H."/>
        </authorList>
    </citation>
    <scope>NUCLEOTIDE SEQUENCE [LARGE SCALE GENOMIC DNA]</scope>
</reference>